<evidence type="ECO:0000256" key="9">
    <source>
        <dbReference type="SAM" id="MobiDB-lite"/>
    </source>
</evidence>
<dbReference type="GO" id="GO:0017056">
    <property type="term" value="F:structural constituent of nuclear pore"/>
    <property type="evidence" value="ECO:0007669"/>
    <property type="project" value="InterPro"/>
</dbReference>
<protein>
    <submittedName>
        <fullName evidence="12">Uncharacterized protein</fullName>
    </submittedName>
</protein>
<gene>
    <name evidence="12" type="ORF">BGZ97_008047</name>
</gene>
<dbReference type="Pfam" id="PF08801">
    <property type="entry name" value="Nucleoporin_N"/>
    <property type="match status" value="1"/>
</dbReference>
<dbReference type="AlphaFoldDB" id="A0A9P6RAZ8"/>
<dbReference type="Gene3D" id="1.20.58.1380">
    <property type="match status" value="1"/>
</dbReference>
<keyword evidence="4" id="KW-0509">mRNA transport</keyword>
<evidence type="ECO:0000256" key="2">
    <source>
        <dbReference type="ARBA" id="ARBA00005569"/>
    </source>
</evidence>
<dbReference type="EMBL" id="JAAAIN010000363">
    <property type="protein sequence ID" value="KAG0315611.1"/>
    <property type="molecule type" value="Genomic_DNA"/>
</dbReference>
<evidence type="ECO:0000256" key="8">
    <source>
        <dbReference type="SAM" id="Coils"/>
    </source>
</evidence>
<comment type="similarity">
    <text evidence="2">Belongs to the nucleoporin Nup133 family.</text>
</comment>
<sequence>MFAAKAPKARSSVVPKERTFEIPTPKNSSQTSSRDKTSLSTTSFDSQEFSWTSSHDSSDYSELNGGNDIDDEYIYSKNDRTLVAYFGPLPREAEEALNNTDSYTHPMISKVDFDTGFGMVISQTKCYIWAVQKETTYRTPPMCYTLPMPPNNSPTTETAPLLPVVTITKSDEPHYGILACSPDGTCWYWNNIDICFSNVDQHVDTKISIPPKDYVSKVECAGPMGYFVATKFGNVYQVSIKKQYGASTLELTQLNGKAGGAIASIFSMIGVTQGPDESQKLAAMTSGPRLQDQHGRWDLYVMTRRSLFKWHLYRSGECTLEVEVPLKDVIKKRILEDHTAVLPMGSDPCVRALDIQYIKNGKLLVFASFFNTVHRTAHTPLACALFTISCRHGSDFEIEHVKYLQRTIEEDVRPEASPKLVVPQGGPGVFIVMPRSVIISSTLPDSTFEDLVPLKADVIIGVGYEDWKQQHIQDLATSSELTIICKSSGRLGIHLQLDDKGHPLPLTATSPKNEKEEKTAQLQAKLEQAVFFSGKKHNPISFDLAHYDGGDLNQASLNVSREILNSHAPLLGTGRDITTGLSVRYQRIKNIIDCIQDADMASRLAVDTRFQLCWSTEKLAAANEVWNQYQQRRRDVRDDKTLKENLDRVLHDAATKGLHRIGAHNTEDPLATFMKYHINELGALVSSLQTSVAKTQESHRAILIRDINKILIASLRSAWNFRKMNIGKYALQDRSTLEPWTGTENFIKALTAQYTATLNLCQAALDQDSTSMDVDKDSSESLAPLERELREQLCDLADCTLQAHSEHLQYLEGLPKSAENNIRISTTIAAYDVAKAALLGPLGHLDKAQRAIQLAQKYKDFTTIVRLSSDDERVINDYIVKYQQEFANALFQWYMDNDRIAKLLEQSEIHSDLFTNFIDSRDCNEVGWLHDIKVKRFGEGSRRLQEVAAKETYLDRRITIASLSKLLFLAEGTCNSLVHEGTASYAARCNEELNTLTTQVDVANFWEEQVGAMVSIPDKADAILKKLGSPLLAEQNVLRKVVLDAIERLMGRNVLNSEDLLDILMLQQAWEIKNMDVCDVALDICFQATDIPENRRPYVLQDIWRRIFIADKDAYWRLEDVSDEEARERLTASWICRAYAVIYHADGHKDEKMLRPQEARCTMPSSLFRERCLARSDSDDQDEAELRVQYENLIQDYERENSELDRRIREGQLLEKWQRVKMIVKEEREAAMKLESQEAMMDDVEMA</sequence>
<evidence type="ECO:0000256" key="1">
    <source>
        <dbReference type="ARBA" id="ARBA00004259"/>
    </source>
</evidence>
<keyword evidence="5" id="KW-0653">Protein transport</keyword>
<name>A0A9P6RAZ8_9FUNG</name>
<keyword evidence="13" id="KW-1185">Reference proteome</keyword>
<evidence type="ECO:0000256" key="4">
    <source>
        <dbReference type="ARBA" id="ARBA00022816"/>
    </source>
</evidence>
<dbReference type="OrthoDB" id="103454at2759"/>
<keyword evidence="6" id="KW-0811">Translocation</keyword>
<dbReference type="GO" id="GO:0000972">
    <property type="term" value="P:transcription-dependent tethering of RNA polymerase II gene DNA at nuclear periphery"/>
    <property type="evidence" value="ECO:0007669"/>
    <property type="project" value="TreeGrafter"/>
</dbReference>
<reference evidence="12" key="1">
    <citation type="journal article" date="2020" name="Fungal Divers.">
        <title>Resolving the Mortierellaceae phylogeny through synthesis of multi-gene phylogenetics and phylogenomics.</title>
        <authorList>
            <person name="Vandepol N."/>
            <person name="Liber J."/>
            <person name="Desiro A."/>
            <person name="Na H."/>
            <person name="Kennedy M."/>
            <person name="Barry K."/>
            <person name="Grigoriev I.V."/>
            <person name="Miller A.N."/>
            <person name="O'Donnell K."/>
            <person name="Stajich J.E."/>
            <person name="Bonito G."/>
        </authorList>
    </citation>
    <scope>NUCLEOTIDE SEQUENCE</scope>
    <source>
        <strain evidence="12">NVP60</strain>
    </source>
</reference>
<dbReference type="PANTHER" id="PTHR13405:SF11">
    <property type="entry name" value="NUCLEAR PORE COMPLEX PROTEIN NUP133"/>
    <property type="match status" value="1"/>
</dbReference>
<evidence type="ECO:0000256" key="7">
    <source>
        <dbReference type="ARBA" id="ARBA00023242"/>
    </source>
</evidence>
<organism evidence="12 13">
    <name type="scientific">Linnemannia gamsii</name>
    <dbReference type="NCBI Taxonomy" id="64522"/>
    <lineage>
        <taxon>Eukaryota</taxon>
        <taxon>Fungi</taxon>
        <taxon>Fungi incertae sedis</taxon>
        <taxon>Mucoromycota</taxon>
        <taxon>Mortierellomycotina</taxon>
        <taxon>Mortierellomycetes</taxon>
        <taxon>Mortierellales</taxon>
        <taxon>Mortierellaceae</taxon>
        <taxon>Linnemannia</taxon>
    </lineage>
</organism>
<dbReference type="InterPro" id="IPR014908">
    <property type="entry name" value="Nucleoporin_Nup133/Nup155_N"/>
</dbReference>
<evidence type="ECO:0000259" key="11">
    <source>
        <dbReference type="Pfam" id="PF08801"/>
    </source>
</evidence>
<dbReference type="GO" id="GO:0016973">
    <property type="term" value="P:poly(A)+ mRNA export from nucleus"/>
    <property type="evidence" value="ECO:0007669"/>
    <property type="project" value="TreeGrafter"/>
</dbReference>
<feature type="region of interest" description="Disordered" evidence="9">
    <location>
        <begin position="1"/>
        <end position="63"/>
    </location>
</feature>
<evidence type="ECO:0000259" key="10">
    <source>
        <dbReference type="Pfam" id="PF03177"/>
    </source>
</evidence>
<evidence type="ECO:0000256" key="5">
    <source>
        <dbReference type="ARBA" id="ARBA00022927"/>
    </source>
</evidence>
<feature type="domain" description="Nucleoporin Nup133/Nup155-like N-terminal" evidence="11">
    <location>
        <begin position="84"/>
        <end position="442"/>
    </location>
</feature>
<dbReference type="InterPro" id="IPR007187">
    <property type="entry name" value="Nucleoporin_Nup133/Nup155_C"/>
</dbReference>
<accession>A0A9P6RAZ8</accession>
<keyword evidence="3" id="KW-0813">Transport</keyword>
<dbReference type="Pfam" id="PF03177">
    <property type="entry name" value="Nucleoporin_C"/>
    <property type="match status" value="1"/>
</dbReference>
<comment type="subcellular location">
    <subcellularLocation>
        <location evidence="1">Nucleus envelope</location>
    </subcellularLocation>
</comment>
<dbReference type="GO" id="GO:0006606">
    <property type="term" value="P:protein import into nucleus"/>
    <property type="evidence" value="ECO:0007669"/>
    <property type="project" value="TreeGrafter"/>
</dbReference>
<proteinExistence type="inferred from homology"/>
<keyword evidence="8" id="KW-0175">Coiled coil</keyword>
<evidence type="ECO:0000256" key="3">
    <source>
        <dbReference type="ARBA" id="ARBA00022448"/>
    </source>
</evidence>
<dbReference type="SUPFAM" id="SSF117289">
    <property type="entry name" value="Nucleoporin domain"/>
    <property type="match status" value="1"/>
</dbReference>
<evidence type="ECO:0000256" key="6">
    <source>
        <dbReference type="ARBA" id="ARBA00023010"/>
    </source>
</evidence>
<dbReference type="InterPro" id="IPR015943">
    <property type="entry name" value="WD40/YVTN_repeat-like_dom_sf"/>
</dbReference>
<keyword evidence="7" id="KW-0539">Nucleus</keyword>
<feature type="compositionally biased region" description="Polar residues" evidence="9">
    <location>
        <begin position="25"/>
        <end position="49"/>
    </location>
</feature>
<dbReference type="Gene3D" id="2.130.10.10">
    <property type="entry name" value="YVTN repeat-like/Quinoprotein amine dehydrogenase"/>
    <property type="match status" value="1"/>
</dbReference>
<dbReference type="PANTHER" id="PTHR13405">
    <property type="entry name" value="NUCLEAR PORE COMPLEX PROTEIN NUP133"/>
    <property type="match status" value="1"/>
</dbReference>
<feature type="coiled-coil region" evidence="8">
    <location>
        <begin position="1183"/>
        <end position="1214"/>
    </location>
</feature>
<evidence type="ECO:0000313" key="12">
    <source>
        <dbReference type="EMBL" id="KAG0315611.1"/>
    </source>
</evidence>
<feature type="domain" description="Nucleoporin Nup133/Nup155-like C-terminal" evidence="10">
    <location>
        <begin position="842"/>
        <end position="1219"/>
    </location>
</feature>
<dbReference type="Proteomes" id="UP000823405">
    <property type="component" value="Unassembled WGS sequence"/>
</dbReference>
<evidence type="ECO:0000313" key="13">
    <source>
        <dbReference type="Proteomes" id="UP000823405"/>
    </source>
</evidence>
<dbReference type="InterPro" id="IPR037624">
    <property type="entry name" value="Nup133-like"/>
</dbReference>
<dbReference type="GO" id="GO:0031080">
    <property type="term" value="C:nuclear pore outer ring"/>
    <property type="evidence" value="ECO:0007669"/>
    <property type="project" value="TreeGrafter"/>
</dbReference>
<comment type="caution">
    <text evidence="12">The sequence shown here is derived from an EMBL/GenBank/DDBJ whole genome shotgun (WGS) entry which is preliminary data.</text>
</comment>